<keyword evidence="2" id="KW-0175">Coiled coil</keyword>
<dbReference type="GO" id="GO:0035091">
    <property type="term" value="F:phosphatidylinositol binding"/>
    <property type="evidence" value="ECO:0007669"/>
    <property type="project" value="InterPro"/>
</dbReference>
<keyword evidence="3" id="KW-1133">Transmembrane helix</keyword>
<evidence type="ECO:0000313" key="7">
    <source>
        <dbReference type="EMBL" id="KAK6638811.1"/>
    </source>
</evidence>
<dbReference type="Pfam" id="PF08628">
    <property type="entry name" value="Nexin_C"/>
    <property type="match status" value="1"/>
</dbReference>
<feature type="domain" description="RGS" evidence="4">
    <location>
        <begin position="373"/>
        <end position="488"/>
    </location>
</feature>
<dbReference type="InterPro" id="IPR001683">
    <property type="entry name" value="PX_dom"/>
</dbReference>
<gene>
    <name evidence="7" type="ORF">RUM43_007080</name>
</gene>
<protein>
    <recommendedName>
        <fullName evidence="9">Sorting nexin-25</fullName>
    </recommendedName>
</protein>
<dbReference type="PROSITE" id="PS51207">
    <property type="entry name" value="PXA"/>
    <property type="match status" value="1"/>
</dbReference>
<dbReference type="InterPro" id="IPR044926">
    <property type="entry name" value="RGS_subdomain_2"/>
</dbReference>
<dbReference type="PROSITE" id="PS50195">
    <property type="entry name" value="PX"/>
    <property type="match status" value="1"/>
</dbReference>
<dbReference type="InterPro" id="IPR036871">
    <property type="entry name" value="PX_dom_sf"/>
</dbReference>
<dbReference type="SUPFAM" id="SSF48097">
    <property type="entry name" value="Regulator of G-protein signaling, RGS"/>
    <property type="match status" value="1"/>
</dbReference>
<evidence type="ECO:0000256" key="2">
    <source>
        <dbReference type="SAM" id="Coils"/>
    </source>
</evidence>
<feature type="domain" description="PX" evidence="5">
    <location>
        <begin position="584"/>
        <end position="707"/>
    </location>
</feature>
<feature type="domain" description="PXA" evidence="6">
    <location>
        <begin position="98"/>
        <end position="263"/>
    </location>
</feature>
<organism evidence="7 8">
    <name type="scientific">Polyplax serrata</name>
    <name type="common">Common mouse louse</name>
    <dbReference type="NCBI Taxonomy" id="468196"/>
    <lineage>
        <taxon>Eukaryota</taxon>
        <taxon>Metazoa</taxon>
        <taxon>Ecdysozoa</taxon>
        <taxon>Arthropoda</taxon>
        <taxon>Hexapoda</taxon>
        <taxon>Insecta</taxon>
        <taxon>Pterygota</taxon>
        <taxon>Neoptera</taxon>
        <taxon>Paraneoptera</taxon>
        <taxon>Psocodea</taxon>
        <taxon>Troctomorpha</taxon>
        <taxon>Phthiraptera</taxon>
        <taxon>Anoplura</taxon>
        <taxon>Polyplacidae</taxon>
        <taxon>Polyplax</taxon>
    </lineage>
</organism>
<proteinExistence type="inferred from homology"/>
<dbReference type="InterPro" id="IPR013937">
    <property type="entry name" value="Sorting_nexin_C"/>
</dbReference>
<dbReference type="Proteomes" id="UP001372834">
    <property type="component" value="Unassembled WGS sequence"/>
</dbReference>
<comment type="similarity">
    <text evidence="1">Belongs to the sorting nexin family.</text>
</comment>
<dbReference type="InterPro" id="IPR003114">
    <property type="entry name" value="Phox_assoc"/>
</dbReference>
<keyword evidence="3" id="KW-0472">Membrane</keyword>
<dbReference type="Pfam" id="PF00615">
    <property type="entry name" value="RGS"/>
    <property type="match status" value="1"/>
</dbReference>
<name>A0AAN8PM59_POLSC</name>
<evidence type="ECO:0000259" key="6">
    <source>
        <dbReference type="PROSITE" id="PS51207"/>
    </source>
</evidence>
<evidence type="ECO:0008006" key="9">
    <source>
        <dbReference type="Google" id="ProtNLM"/>
    </source>
</evidence>
<evidence type="ECO:0000259" key="4">
    <source>
        <dbReference type="PROSITE" id="PS50132"/>
    </source>
</evidence>
<evidence type="ECO:0000256" key="3">
    <source>
        <dbReference type="SAM" id="Phobius"/>
    </source>
</evidence>
<dbReference type="SUPFAM" id="SSF64268">
    <property type="entry name" value="PX domain"/>
    <property type="match status" value="1"/>
</dbReference>
<dbReference type="Gene3D" id="3.30.1520.10">
    <property type="entry name" value="Phox-like domain"/>
    <property type="match status" value="1"/>
</dbReference>
<comment type="caution">
    <text evidence="7">The sequence shown here is derived from an EMBL/GenBank/DDBJ whole genome shotgun (WGS) entry which is preliminary data.</text>
</comment>
<reference evidence="7 8" key="1">
    <citation type="submission" date="2023-10" db="EMBL/GenBank/DDBJ databases">
        <title>Genomes of two closely related lineages of the louse Polyplax serrata with different host specificities.</title>
        <authorList>
            <person name="Martinu J."/>
            <person name="Tarabai H."/>
            <person name="Stefka J."/>
            <person name="Hypsa V."/>
        </authorList>
    </citation>
    <scope>NUCLEOTIDE SEQUENCE [LARGE SCALE GENOMIC DNA]</scope>
    <source>
        <strain evidence="7">HR10_N</strain>
    </source>
</reference>
<keyword evidence="3" id="KW-0812">Transmembrane</keyword>
<dbReference type="SMART" id="SM00315">
    <property type="entry name" value="RGS"/>
    <property type="match status" value="1"/>
</dbReference>
<dbReference type="PROSITE" id="PS50132">
    <property type="entry name" value="RGS"/>
    <property type="match status" value="1"/>
</dbReference>
<evidence type="ECO:0000256" key="1">
    <source>
        <dbReference type="ARBA" id="ARBA00010883"/>
    </source>
</evidence>
<evidence type="ECO:0000313" key="8">
    <source>
        <dbReference type="Proteomes" id="UP001372834"/>
    </source>
</evidence>
<dbReference type="InterPro" id="IPR036305">
    <property type="entry name" value="RGS_sf"/>
</dbReference>
<sequence length="921" mass="106254">MKVLGAVLVVLYFLSSVFTALVLLYPSFFWFFLLCLVFLASILLAISGTVTAQIMLSLKHTPRPVTVLSSFSSFHKYILQTYNNRLHKVRKRLPVVFGRSVDTALQHLLDLVIRDLVSPWMEDLSLSSKDLQYSIKKEIWYALGKLNKCLINVDETKLIAVDMVIKITSHFEKIRLVQSGGDTTSEFYVSHHLMNPEKEINYLRKISEFLLLSLFSKNLISHTCNKNLLIELLACKVFLPCITLLTDPDYINLKILEYMEQIVQTHNHEILKAESFCDFLHVINTTKDVNYLKHIRYSIMTEIMQATTIQNLKNAKDVDSENQAIVKEVNEYLGQLKYAKMKCEDSLRNLGCPGFTAELEDSPASVVEKRVLPFEKVLEHSFGRKMLYQFLENGGQESFLAYWTAVEKLRTTKKENWHQVGAEIYYTFINSPTATIKVEKSVRRRIESFLLGNSGPEAFYEVQGNIVQLLKERVYLNFILTDFYTQFVQQYDSLNHDVDNENQCLESKEFESALEQPGYAKNKLNQLQEKLNNKSQALQALRLSLKPESKVLSGLEKEVESLEGEKRELEVHLVRTEVWEQHLGKWRAVVQSAETSDDKEVPHFVLVVHVAEDDRNADYVSMGWVVLRKLSEFYDLHRKLTQVWSGVKQLELPSQSSKFIFGKQSDKQNLEKAKLLIQKYLEFVLQDERLNTSEALYTFLSPSSEHLKIPNNCGIASPKKNRFSLSTLFKSSSNQGYGENSRESDDEDYSLLKEADVKSGEGKDAVAEPLYALLGEIFDLRGVFRWLRKTLITFVQITYGRTISRQVGETVAWVFSEEMVHYYITVFIQSWWPNGTLAKQQHSRTKEEKLKTRIDAKNKFINNTPEVLNNLVGQQNARRGAIKIFETLQDVRLNKQLIYDMLEILISELFPEVRAKITPKT</sequence>
<feature type="transmembrane region" description="Helical" evidence="3">
    <location>
        <begin position="29"/>
        <end position="56"/>
    </location>
</feature>
<dbReference type="Gene3D" id="1.10.167.10">
    <property type="entry name" value="Regulator of G-protein Signalling 4, domain 2"/>
    <property type="match status" value="1"/>
</dbReference>
<dbReference type="Pfam" id="PF00787">
    <property type="entry name" value="PX"/>
    <property type="match status" value="1"/>
</dbReference>
<dbReference type="AlphaFoldDB" id="A0AAN8PM59"/>
<evidence type="ECO:0000259" key="5">
    <source>
        <dbReference type="PROSITE" id="PS50195"/>
    </source>
</evidence>
<dbReference type="SMART" id="SM00313">
    <property type="entry name" value="PXA"/>
    <property type="match status" value="1"/>
</dbReference>
<dbReference type="InterPro" id="IPR016137">
    <property type="entry name" value="RGS"/>
</dbReference>
<dbReference type="PANTHER" id="PTHR22775">
    <property type="entry name" value="SORTING NEXIN"/>
    <property type="match status" value="1"/>
</dbReference>
<feature type="coiled-coil region" evidence="2">
    <location>
        <begin position="521"/>
        <end position="572"/>
    </location>
</feature>
<dbReference type="Pfam" id="PF02194">
    <property type="entry name" value="PXA"/>
    <property type="match status" value="1"/>
</dbReference>
<dbReference type="EMBL" id="JAWJWE010000003">
    <property type="protein sequence ID" value="KAK6638811.1"/>
    <property type="molecule type" value="Genomic_DNA"/>
</dbReference>
<dbReference type="PANTHER" id="PTHR22775:SF48">
    <property type="entry name" value="SORTING NEXIN-25"/>
    <property type="match status" value="1"/>
</dbReference>
<accession>A0AAN8PM59</accession>
<dbReference type="SMART" id="SM00312">
    <property type="entry name" value="PX"/>
    <property type="match status" value="1"/>
</dbReference>